<name>W4GNL9_APHAT</name>
<reference evidence="3" key="1">
    <citation type="submission" date="2013-12" db="EMBL/GenBank/DDBJ databases">
        <title>The Genome Sequence of Aphanomyces astaci APO3.</title>
        <authorList>
            <consortium name="The Broad Institute Genomics Platform"/>
            <person name="Russ C."/>
            <person name="Tyler B."/>
            <person name="van West P."/>
            <person name="Dieguez-Uribeondo J."/>
            <person name="Young S.K."/>
            <person name="Zeng Q."/>
            <person name="Gargeya S."/>
            <person name="Fitzgerald M."/>
            <person name="Abouelleil A."/>
            <person name="Alvarado L."/>
            <person name="Chapman S.B."/>
            <person name="Gainer-Dewar J."/>
            <person name="Goldberg J."/>
            <person name="Griggs A."/>
            <person name="Gujja S."/>
            <person name="Hansen M."/>
            <person name="Howarth C."/>
            <person name="Imamovic A."/>
            <person name="Ireland A."/>
            <person name="Larimer J."/>
            <person name="McCowan C."/>
            <person name="Murphy C."/>
            <person name="Pearson M."/>
            <person name="Poon T.W."/>
            <person name="Priest M."/>
            <person name="Roberts A."/>
            <person name="Saif S."/>
            <person name="Shea T."/>
            <person name="Sykes S."/>
            <person name="Wortman J."/>
            <person name="Nusbaum C."/>
            <person name="Birren B."/>
        </authorList>
    </citation>
    <scope>NUCLEOTIDE SEQUENCE [LARGE SCALE GENOMIC DNA]</scope>
    <source>
        <strain evidence="3">APO3</strain>
    </source>
</reference>
<organism evidence="3">
    <name type="scientific">Aphanomyces astaci</name>
    <name type="common">Crayfish plague agent</name>
    <dbReference type="NCBI Taxonomy" id="112090"/>
    <lineage>
        <taxon>Eukaryota</taxon>
        <taxon>Sar</taxon>
        <taxon>Stramenopiles</taxon>
        <taxon>Oomycota</taxon>
        <taxon>Saprolegniomycetes</taxon>
        <taxon>Saprolegniales</taxon>
        <taxon>Verrucalvaceae</taxon>
        <taxon>Aphanomyces</taxon>
    </lineage>
</organism>
<evidence type="ECO:0000256" key="2">
    <source>
        <dbReference type="SAM" id="MobiDB-lite"/>
    </source>
</evidence>
<keyword evidence="1" id="KW-0175">Coiled coil</keyword>
<dbReference type="VEuPathDB" id="FungiDB:H257_05861"/>
<dbReference type="GeneID" id="20807857"/>
<dbReference type="RefSeq" id="XP_009829160.1">
    <property type="nucleotide sequence ID" value="XM_009830858.1"/>
</dbReference>
<gene>
    <name evidence="3" type="ORF">H257_05861</name>
</gene>
<evidence type="ECO:0000313" key="3">
    <source>
        <dbReference type="EMBL" id="ETV81302.1"/>
    </source>
</evidence>
<dbReference type="EMBL" id="KI913124">
    <property type="protein sequence ID" value="ETV81302.1"/>
    <property type="molecule type" value="Genomic_DNA"/>
</dbReference>
<protein>
    <submittedName>
        <fullName evidence="3">Uncharacterized protein</fullName>
    </submittedName>
</protein>
<sequence length="410" mass="46646">MEGTSGRSVSSPLESDRLREAAKNVDTDELESLRRKIIELEREFLLAQVQQQVISDLEATSSLASLTAHLANMNVAESRAVMLTRKKQLWATCHERDLAVRQIQDTLDQIDVTRQALQHAEADANAVAVANAAARNEWKALQKRNTQKKTVLEMAFNVQITNEQSCTDLLERQAVAMQEDHEREHALDDQILDLTAQVKQSYEVLEQLRQDATRQAEDVHILEQTKKYAHLNEIMQWYIEMQALVTHLTGLRVLRVEASHFDVQVGDFELRMVMDPDSIKLQQVQLTPPTLDIADLVEIAVDENDVPFLLRETQARVVNMAQLQAHLDFLATEGVTCTRNGMNVSLKFGAPDEEMYVEVEVSTEYALDHEWLQVLAVRPANERLMVALNTTVQCRNLVDLIREIVHQLLQ</sequence>
<evidence type="ECO:0000256" key="1">
    <source>
        <dbReference type="SAM" id="Coils"/>
    </source>
</evidence>
<accession>W4GNL9</accession>
<feature type="coiled-coil region" evidence="1">
    <location>
        <begin position="191"/>
        <end position="225"/>
    </location>
</feature>
<feature type="region of interest" description="Disordered" evidence="2">
    <location>
        <begin position="1"/>
        <end position="25"/>
    </location>
</feature>
<proteinExistence type="predicted"/>
<dbReference type="OrthoDB" id="76587at2759"/>
<dbReference type="AlphaFoldDB" id="W4GNL9"/>
<feature type="compositionally biased region" description="Basic and acidic residues" evidence="2">
    <location>
        <begin position="14"/>
        <end position="25"/>
    </location>
</feature>
<feature type="compositionally biased region" description="Polar residues" evidence="2">
    <location>
        <begin position="1"/>
        <end position="13"/>
    </location>
</feature>